<protein>
    <submittedName>
        <fullName evidence="2">Uncharacterized protein</fullName>
    </submittedName>
</protein>
<accession>A0A4P9VZ13</accession>
<keyword evidence="3" id="KW-1185">Reference proteome</keyword>
<reference evidence="3" key="1">
    <citation type="journal article" date="2018" name="Nat. Microbiol.">
        <title>Leveraging single-cell genomics to expand the fungal tree of life.</title>
        <authorList>
            <person name="Ahrendt S.R."/>
            <person name="Quandt C.A."/>
            <person name="Ciobanu D."/>
            <person name="Clum A."/>
            <person name="Salamov A."/>
            <person name="Andreopoulos B."/>
            <person name="Cheng J.F."/>
            <person name="Woyke T."/>
            <person name="Pelin A."/>
            <person name="Henrissat B."/>
            <person name="Reynolds N.K."/>
            <person name="Benny G.L."/>
            <person name="Smith M.E."/>
            <person name="James T.Y."/>
            <person name="Grigoriev I.V."/>
        </authorList>
    </citation>
    <scope>NUCLEOTIDE SEQUENCE [LARGE SCALE GENOMIC DNA]</scope>
</reference>
<feature type="signal peptide" evidence="1">
    <location>
        <begin position="1"/>
        <end position="16"/>
    </location>
</feature>
<gene>
    <name evidence="2" type="ORF">BDK51DRAFT_36997</name>
</gene>
<evidence type="ECO:0000313" key="2">
    <source>
        <dbReference type="EMBL" id="RKO84013.1"/>
    </source>
</evidence>
<name>A0A4P9VZ13_9FUNG</name>
<feature type="chain" id="PRO_5020292197" evidence="1">
    <location>
        <begin position="17"/>
        <end position="133"/>
    </location>
</feature>
<keyword evidence="1" id="KW-0732">Signal</keyword>
<dbReference type="Proteomes" id="UP000269721">
    <property type="component" value="Unassembled WGS sequence"/>
</dbReference>
<proteinExistence type="predicted"/>
<evidence type="ECO:0000313" key="3">
    <source>
        <dbReference type="Proteomes" id="UP000269721"/>
    </source>
</evidence>
<evidence type="ECO:0000256" key="1">
    <source>
        <dbReference type="SAM" id="SignalP"/>
    </source>
</evidence>
<dbReference type="EMBL" id="ML000592">
    <property type="protein sequence ID" value="RKO84013.1"/>
    <property type="molecule type" value="Genomic_DNA"/>
</dbReference>
<sequence>MLLSYITLGTLTAASAQSTCETTAPPKCALKCEPVTANKDAVTIDVSNAEKSIATLQELAGTAFVSIMTSSAPASTASVATTSSSVQLAPTHNFAILSPDASAPTAAAAGRTSGSPAYTNIGLVLDAGGAGAL</sequence>
<dbReference type="AlphaFoldDB" id="A0A4P9VZ13"/>
<organism evidence="2 3">
    <name type="scientific">Blyttiomyces helicus</name>
    <dbReference type="NCBI Taxonomy" id="388810"/>
    <lineage>
        <taxon>Eukaryota</taxon>
        <taxon>Fungi</taxon>
        <taxon>Fungi incertae sedis</taxon>
        <taxon>Chytridiomycota</taxon>
        <taxon>Chytridiomycota incertae sedis</taxon>
        <taxon>Chytridiomycetes</taxon>
        <taxon>Chytridiomycetes incertae sedis</taxon>
        <taxon>Blyttiomyces</taxon>
    </lineage>
</organism>